<evidence type="ECO:0008006" key="3">
    <source>
        <dbReference type="Google" id="ProtNLM"/>
    </source>
</evidence>
<reference evidence="1 2" key="1">
    <citation type="submission" date="2023-02" db="EMBL/GenBank/DDBJ databases">
        <title>Pathogen: clinical or host-associated sample.</title>
        <authorList>
            <person name="Hergert J."/>
            <person name="Casey R."/>
            <person name="Wagner J."/>
            <person name="Young E.L."/>
            <person name="Oakeson K.F."/>
        </authorList>
    </citation>
    <scope>NUCLEOTIDE SEQUENCE [LARGE SCALE GENOMIC DNA]</scope>
    <source>
        <strain evidence="1 2">2022CK-00829</strain>
        <plasmid evidence="1 2">unnamed1</plasmid>
    </source>
</reference>
<organism evidence="1 2">
    <name type="scientific">Paenibacillus urinalis</name>
    <dbReference type="NCBI Taxonomy" id="521520"/>
    <lineage>
        <taxon>Bacteria</taxon>
        <taxon>Bacillati</taxon>
        <taxon>Bacillota</taxon>
        <taxon>Bacilli</taxon>
        <taxon>Bacillales</taxon>
        <taxon>Paenibacillaceae</taxon>
        <taxon>Paenibacillus</taxon>
    </lineage>
</organism>
<geneLocation type="plasmid" evidence="1 2">
    <name>unnamed1</name>
</geneLocation>
<dbReference type="Proteomes" id="UP001221519">
    <property type="component" value="Plasmid unnamed1"/>
</dbReference>
<accession>A0ABY7XHA3</accession>
<gene>
    <name evidence="1" type="ORF">PUW25_25335</name>
</gene>
<evidence type="ECO:0000313" key="1">
    <source>
        <dbReference type="EMBL" id="WDI05134.1"/>
    </source>
</evidence>
<dbReference type="RefSeq" id="WP_047913090.1">
    <property type="nucleotide sequence ID" value="NZ_CP118109.1"/>
</dbReference>
<dbReference type="EMBL" id="CP118109">
    <property type="protein sequence ID" value="WDI05134.1"/>
    <property type="molecule type" value="Genomic_DNA"/>
</dbReference>
<name>A0ABY7XHA3_9BACL</name>
<keyword evidence="2" id="KW-1185">Reference proteome</keyword>
<proteinExistence type="predicted"/>
<keyword evidence="1" id="KW-0614">Plasmid</keyword>
<evidence type="ECO:0000313" key="2">
    <source>
        <dbReference type="Proteomes" id="UP001221519"/>
    </source>
</evidence>
<sequence length="94" mass="10607">MAEIRKKGGNAMPVRVTNQMTSVRNESPIPDSVDSQTFLTKNAFVSGTLFVSLNGMRMHEGEDNDYIELSSQKFRFNFPLESEDAVICDYILIL</sequence>
<protein>
    <recommendedName>
        <fullName evidence="3">PilZ domain-containing protein</fullName>
    </recommendedName>
</protein>